<keyword evidence="2" id="KW-0067">ATP-binding</keyword>
<dbReference type="AlphaFoldDB" id="A0A161MEC3"/>
<dbReference type="InterPro" id="IPR056264">
    <property type="entry name" value="R2_ABCA1-4-like"/>
</dbReference>
<accession>A0A161MEC3</accession>
<dbReference type="EMBL" id="GEMB01004527">
    <property type="protein sequence ID" value="JAR98755.1"/>
    <property type="molecule type" value="Transcribed_RNA"/>
</dbReference>
<keyword evidence="2" id="KW-0547">Nucleotide-binding</keyword>
<evidence type="ECO:0000259" key="1">
    <source>
        <dbReference type="Pfam" id="PF23321"/>
    </source>
</evidence>
<feature type="domain" description="ABCA1-4-like C-terminal R2 regulatory" evidence="1">
    <location>
        <begin position="2"/>
        <end position="59"/>
    </location>
</feature>
<dbReference type="Pfam" id="PF23321">
    <property type="entry name" value="R1_ABCA1"/>
    <property type="match status" value="1"/>
</dbReference>
<organism evidence="2">
    <name type="scientific">Triatoma infestans</name>
    <name type="common">Assassin bug</name>
    <dbReference type="NCBI Taxonomy" id="30076"/>
    <lineage>
        <taxon>Eukaryota</taxon>
        <taxon>Metazoa</taxon>
        <taxon>Ecdysozoa</taxon>
        <taxon>Arthropoda</taxon>
        <taxon>Hexapoda</taxon>
        <taxon>Insecta</taxon>
        <taxon>Pterygota</taxon>
        <taxon>Neoptera</taxon>
        <taxon>Paraneoptera</taxon>
        <taxon>Hemiptera</taxon>
        <taxon>Heteroptera</taxon>
        <taxon>Panheteroptera</taxon>
        <taxon>Cimicomorpha</taxon>
        <taxon>Reduviidae</taxon>
        <taxon>Triatominae</taxon>
        <taxon>Triatoma</taxon>
    </lineage>
</organism>
<name>A0A161MEC3_TRIIF</name>
<dbReference type="GO" id="GO:0005524">
    <property type="term" value="F:ATP binding"/>
    <property type="evidence" value="ECO:0007669"/>
    <property type="project" value="UniProtKB-KW"/>
</dbReference>
<proteinExistence type="predicted"/>
<protein>
    <submittedName>
        <fullName evidence="2">ATP-binding cassette subfamily A member 3</fullName>
    </submittedName>
</protein>
<reference evidence="2" key="2">
    <citation type="journal article" date="2017" name="J. Med. Entomol.">
        <title>Transcriptome Analysis of the Triatoma infestans (Hemiptera: Reduviidae) Integument.</title>
        <authorList>
            <person name="Calderon-Fernandez G.M."/>
            <person name="Moriconi D.E."/>
            <person name="Dulbecco A.B."/>
            <person name="Juarez M.P."/>
        </authorList>
    </citation>
    <scope>NUCLEOTIDE SEQUENCE</scope>
    <source>
        <strain evidence="2">Int1</strain>
        <tissue evidence="2">Integument</tissue>
    </source>
</reference>
<sequence>MTKLKQRVESLFTHLCTLRDEHKGLLHYHLEDPNCKWSTLFRNMAKLKEEFSDAVEDYVLTDSSLEQIFLAFASENNPTGKK</sequence>
<evidence type="ECO:0000313" key="2">
    <source>
        <dbReference type="EMBL" id="JAR98755.1"/>
    </source>
</evidence>
<reference evidence="2" key="1">
    <citation type="submission" date="2016-04" db="EMBL/GenBank/DDBJ databases">
        <authorList>
            <person name="Calderon-Fernandez G.M.Sr."/>
        </authorList>
    </citation>
    <scope>NUCLEOTIDE SEQUENCE</scope>
    <source>
        <strain evidence="2">Int1</strain>
        <tissue evidence="2">Integument</tissue>
    </source>
</reference>